<dbReference type="SUPFAM" id="SSF50022">
    <property type="entry name" value="ISP domain"/>
    <property type="match status" value="1"/>
</dbReference>
<dbReference type="InterPro" id="IPR017941">
    <property type="entry name" value="Rieske_2Fe-2S"/>
</dbReference>
<dbReference type="PROSITE" id="PS51296">
    <property type="entry name" value="RIESKE"/>
    <property type="match status" value="1"/>
</dbReference>
<evidence type="ECO:0000256" key="6">
    <source>
        <dbReference type="ARBA" id="ARBA00023014"/>
    </source>
</evidence>
<keyword evidence="3" id="KW-0479">Metal-binding</keyword>
<dbReference type="Gene3D" id="2.102.10.10">
    <property type="entry name" value="Rieske [2Fe-2S] iron-sulphur domain"/>
    <property type="match status" value="1"/>
</dbReference>
<evidence type="ECO:0000256" key="3">
    <source>
        <dbReference type="ARBA" id="ARBA00022723"/>
    </source>
</evidence>
<dbReference type="GO" id="GO:0005506">
    <property type="term" value="F:iron ion binding"/>
    <property type="evidence" value="ECO:0007669"/>
    <property type="project" value="InterPro"/>
</dbReference>
<dbReference type="InterPro" id="IPR015879">
    <property type="entry name" value="Ring_hydroxy_dOase_asu_C_dom"/>
</dbReference>
<keyword evidence="6" id="KW-0411">Iron-sulfur</keyword>
<dbReference type="Pfam" id="PF00355">
    <property type="entry name" value="Rieske"/>
    <property type="match status" value="1"/>
</dbReference>
<comment type="cofactor">
    <cofactor evidence="1">
        <name>Fe cation</name>
        <dbReference type="ChEBI" id="CHEBI:24875"/>
    </cofactor>
</comment>
<dbReference type="PANTHER" id="PTHR43756">
    <property type="entry name" value="CHOLINE MONOOXYGENASE, CHLOROPLASTIC"/>
    <property type="match status" value="1"/>
</dbReference>
<dbReference type="GO" id="GO:0051537">
    <property type="term" value="F:2 iron, 2 sulfur cluster binding"/>
    <property type="evidence" value="ECO:0007669"/>
    <property type="project" value="UniProtKB-KW"/>
</dbReference>
<dbReference type="PANTHER" id="PTHR43756:SF5">
    <property type="entry name" value="CHOLINE MONOOXYGENASE, CHLOROPLASTIC"/>
    <property type="match status" value="1"/>
</dbReference>
<dbReference type="PRINTS" id="PR00090">
    <property type="entry name" value="RNGDIOXGNASE"/>
</dbReference>
<dbReference type="SUPFAM" id="SSF55961">
    <property type="entry name" value="Bet v1-like"/>
    <property type="match status" value="1"/>
</dbReference>
<feature type="domain" description="Rieske" evidence="7">
    <location>
        <begin position="72"/>
        <end position="179"/>
    </location>
</feature>
<organism evidence="8">
    <name type="scientific">marine metagenome</name>
    <dbReference type="NCBI Taxonomy" id="408172"/>
    <lineage>
        <taxon>unclassified sequences</taxon>
        <taxon>metagenomes</taxon>
        <taxon>ecological metagenomes</taxon>
    </lineage>
</organism>
<evidence type="ECO:0000256" key="4">
    <source>
        <dbReference type="ARBA" id="ARBA00023002"/>
    </source>
</evidence>
<evidence type="ECO:0000259" key="7">
    <source>
        <dbReference type="PROSITE" id="PS51296"/>
    </source>
</evidence>
<evidence type="ECO:0000256" key="2">
    <source>
        <dbReference type="ARBA" id="ARBA00022714"/>
    </source>
</evidence>
<dbReference type="InterPro" id="IPR001663">
    <property type="entry name" value="Rng_hydr_dOase-A"/>
</dbReference>
<evidence type="ECO:0000313" key="8">
    <source>
        <dbReference type="EMBL" id="SVA71305.1"/>
    </source>
</evidence>
<sequence length="451" mass="52332">MGKMFKDLDPDTMVRSPGITYQELLDTDSHDVPDVLRIQSPKDLGHSEFSVDRYISKDWHDKEVERMWKKIWQFVCREEDIPEPGDHYRYDIAGISFLILRTETSEIKAYPNSCLHRGRMLKEFDGHASELRCAFHGFCWHLDGSLKDIPADWDFPQIDKEKFSLPELPIAIWGGFVFINPDQQCEPFEDFIKDIKTQFERWEPEKLYKQAHVAKIMPCNWKIAQEAFCEAYHVSGTHPQILRSLGCVNSQIDVWDNCARVITPSMTPSPLLDYELSDKDMMRTMMDLPPEAQVPELPEGMSPREFMANSSREDLRPNAGSKVDEYCDAEMLDSLDYTLFPNFHPWGAFNKIVYRFRPNGNDHRSAIMECIMLSPFQGERPPAAPIHWLKEHEKWSSALGFLGKVFDQDAFNMPKVQLGLESTYKSGIVLSGYQEGKVRWLHHKLTEWVGE</sequence>
<evidence type="ECO:0000256" key="1">
    <source>
        <dbReference type="ARBA" id="ARBA00001962"/>
    </source>
</evidence>
<keyword evidence="2" id="KW-0001">2Fe-2S</keyword>
<dbReference type="CDD" id="cd08882">
    <property type="entry name" value="RHO_alpha_C_MupW-like"/>
    <property type="match status" value="1"/>
</dbReference>
<accession>A0A381Y2Z1</accession>
<reference evidence="8" key="1">
    <citation type="submission" date="2018-05" db="EMBL/GenBank/DDBJ databases">
        <authorList>
            <person name="Lanie J.A."/>
            <person name="Ng W.-L."/>
            <person name="Kazmierczak K.M."/>
            <person name="Andrzejewski T.M."/>
            <person name="Davidsen T.M."/>
            <person name="Wayne K.J."/>
            <person name="Tettelin H."/>
            <person name="Glass J.I."/>
            <person name="Rusch D."/>
            <person name="Podicherti R."/>
            <person name="Tsui H.-C.T."/>
            <person name="Winkler M.E."/>
        </authorList>
    </citation>
    <scope>NUCLEOTIDE SEQUENCE</scope>
</reference>
<dbReference type="Gene3D" id="3.90.380.10">
    <property type="entry name" value="Naphthalene 1,2-dioxygenase Alpha Subunit, Chain A, domain 1"/>
    <property type="match status" value="1"/>
</dbReference>
<dbReference type="InterPro" id="IPR036922">
    <property type="entry name" value="Rieske_2Fe-2S_sf"/>
</dbReference>
<keyword evidence="4" id="KW-0560">Oxidoreductase</keyword>
<dbReference type="GO" id="GO:0016491">
    <property type="term" value="F:oxidoreductase activity"/>
    <property type="evidence" value="ECO:0007669"/>
    <property type="project" value="UniProtKB-KW"/>
</dbReference>
<dbReference type="CDD" id="cd03469">
    <property type="entry name" value="Rieske_RO_Alpha_N"/>
    <property type="match status" value="1"/>
</dbReference>
<gene>
    <name evidence="8" type="ORF">METZ01_LOCUS124159</name>
</gene>
<dbReference type="AlphaFoldDB" id="A0A381Y2Z1"/>
<dbReference type="EMBL" id="UINC01017257">
    <property type="protein sequence ID" value="SVA71305.1"/>
    <property type="molecule type" value="Genomic_DNA"/>
</dbReference>
<dbReference type="Pfam" id="PF00848">
    <property type="entry name" value="Ring_hydroxyl_A"/>
    <property type="match status" value="1"/>
</dbReference>
<evidence type="ECO:0000256" key="5">
    <source>
        <dbReference type="ARBA" id="ARBA00023004"/>
    </source>
</evidence>
<name>A0A381Y2Z1_9ZZZZ</name>
<protein>
    <recommendedName>
        <fullName evidence="7">Rieske domain-containing protein</fullName>
    </recommendedName>
</protein>
<keyword evidence="5" id="KW-0408">Iron</keyword>
<proteinExistence type="predicted"/>